<keyword evidence="1" id="KW-0805">Transcription regulation</keyword>
<reference evidence="7" key="1">
    <citation type="journal article" date="2019" name="Int. J. Syst. Evol. Microbiol.">
        <title>The Global Catalogue of Microorganisms (GCM) 10K type strain sequencing project: providing services to taxonomists for standard genome sequencing and annotation.</title>
        <authorList>
            <consortium name="The Broad Institute Genomics Platform"/>
            <consortium name="The Broad Institute Genome Sequencing Center for Infectious Disease"/>
            <person name="Wu L."/>
            <person name="Ma J."/>
        </authorList>
    </citation>
    <scope>NUCLEOTIDE SEQUENCE [LARGE SCALE GENOMIC DNA]</scope>
    <source>
        <strain evidence="7">JCM 4866</strain>
    </source>
</reference>
<evidence type="ECO:0000256" key="2">
    <source>
        <dbReference type="ARBA" id="ARBA00023125"/>
    </source>
</evidence>
<protein>
    <recommendedName>
        <fullName evidence="5">HTH araC/xylS-type domain-containing protein</fullName>
    </recommendedName>
</protein>
<dbReference type="Pfam" id="PF12833">
    <property type="entry name" value="HTH_18"/>
    <property type="match status" value="1"/>
</dbReference>
<keyword evidence="2" id="KW-0238">DNA-binding</keyword>
<gene>
    <name evidence="6" type="ORF">GCM10010383_28780</name>
</gene>
<dbReference type="SMART" id="SM00342">
    <property type="entry name" value="HTH_ARAC"/>
    <property type="match status" value="1"/>
</dbReference>
<evidence type="ECO:0000259" key="5">
    <source>
        <dbReference type="PROSITE" id="PS01124"/>
    </source>
</evidence>
<feature type="domain" description="HTH araC/xylS-type" evidence="5">
    <location>
        <begin position="11"/>
        <end position="110"/>
    </location>
</feature>
<dbReference type="Gene3D" id="1.10.10.60">
    <property type="entry name" value="Homeodomain-like"/>
    <property type="match status" value="1"/>
</dbReference>
<sequence length="161" mass="17488">MPVEAHVSVLRHLLAALVLRLAHLPRRLDDYARALGYSARTLSRAALSAAGVSAKEYIDRRVILEAKRLLAHGDQPASRIATHLGFSSATNFSKFFQQRTGQSPIAFRTMARQGTGENDEQPYEKPHDGLGPDLQASPPCSLAEGRAADTHGGGRRRLPPS</sequence>
<dbReference type="InterPro" id="IPR018060">
    <property type="entry name" value="HTH_AraC"/>
</dbReference>
<keyword evidence="7" id="KW-1185">Reference proteome</keyword>
<keyword evidence="3" id="KW-0804">Transcription</keyword>
<evidence type="ECO:0000256" key="4">
    <source>
        <dbReference type="SAM" id="MobiDB-lite"/>
    </source>
</evidence>
<evidence type="ECO:0000256" key="1">
    <source>
        <dbReference type="ARBA" id="ARBA00023015"/>
    </source>
</evidence>
<evidence type="ECO:0000256" key="3">
    <source>
        <dbReference type="ARBA" id="ARBA00023163"/>
    </source>
</evidence>
<dbReference type="SUPFAM" id="SSF46689">
    <property type="entry name" value="Homeodomain-like"/>
    <property type="match status" value="1"/>
</dbReference>
<evidence type="ECO:0000313" key="7">
    <source>
        <dbReference type="Proteomes" id="UP000617743"/>
    </source>
</evidence>
<dbReference type="PANTHER" id="PTHR43280">
    <property type="entry name" value="ARAC-FAMILY TRANSCRIPTIONAL REGULATOR"/>
    <property type="match status" value="1"/>
</dbReference>
<proteinExistence type="predicted"/>
<accession>A0ABQ2X3I3</accession>
<comment type="caution">
    <text evidence="6">The sequence shown here is derived from an EMBL/GenBank/DDBJ whole genome shotgun (WGS) entry which is preliminary data.</text>
</comment>
<organism evidence="6 7">
    <name type="scientific">Streptomyces lomondensis</name>
    <dbReference type="NCBI Taxonomy" id="68229"/>
    <lineage>
        <taxon>Bacteria</taxon>
        <taxon>Bacillati</taxon>
        <taxon>Actinomycetota</taxon>
        <taxon>Actinomycetes</taxon>
        <taxon>Kitasatosporales</taxon>
        <taxon>Streptomycetaceae</taxon>
        <taxon>Streptomyces</taxon>
    </lineage>
</organism>
<evidence type="ECO:0000313" key="6">
    <source>
        <dbReference type="EMBL" id="GGW97177.1"/>
    </source>
</evidence>
<feature type="region of interest" description="Disordered" evidence="4">
    <location>
        <begin position="114"/>
        <end position="161"/>
    </location>
</feature>
<dbReference type="PROSITE" id="PS01124">
    <property type="entry name" value="HTH_ARAC_FAMILY_2"/>
    <property type="match status" value="1"/>
</dbReference>
<dbReference type="PANTHER" id="PTHR43280:SF32">
    <property type="entry name" value="TRANSCRIPTIONAL REGULATORY PROTEIN"/>
    <property type="match status" value="1"/>
</dbReference>
<name>A0ABQ2X3I3_9ACTN</name>
<dbReference type="Proteomes" id="UP000617743">
    <property type="component" value="Unassembled WGS sequence"/>
</dbReference>
<dbReference type="InterPro" id="IPR009057">
    <property type="entry name" value="Homeodomain-like_sf"/>
</dbReference>
<dbReference type="EMBL" id="BMWC01000003">
    <property type="protein sequence ID" value="GGW97177.1"/>
    <property type="molecule type" value="Genomic_DNA"/>
</dbReference>